<dbReference type="GO" id="GO:0005634">
    <property type="term" value="C:nucleus"/>
    <property type="evidence" value="ECO:0007669"/>
    <property type="project" value="UniProtKB-SubCell"/>
</dbReference>
<evidence type="ECO:0000256" key="4">
    <source>
        <dbReference type="RuleBase" id="RU369104"/>
    </source>
</evidence>
<sequence>MKSKSLPNKESSFSYEVSPTTATNTRPPTPPLPPLSKDSYSIFSIFPPERSVANSLGTDGANSYSQSHFHLYKSNSQTRTGTSYSQTSEESSFSYEIPPITTITAAATINISPPRPPVTPLAPLPPPLQFSHSNSIKSSVRVNISNSQTSGESISCDLTATTSETSDESFSYDSTATTSTSGTPSSMSPPKLFYSPLSIFSPNLSAAYSLYTIHGNFPSNALNPHIRSRKSNIWRSNKVSSFSFEYSASTLTTTTTITTNELVYFGPWPESCASTSTHDQSSIKRNKTRKTEFIRMPNLVQKALDSTTKSMDDNNFQPVESSDLTTHPNMALMQSQSSMELLNQETMQHQLQTLIEGAHENWTYAILWEPLYDYSGSLILGWSNGYYRGNSNSNGKAKTTTVVVEQELRKKALGKLYSVICGGSDMSNGDDEIVLEDDVSNIEWFFNSSMFYSSLIIGGDLPSHAFFNSSPIWVVGSDQLAGLPCGRARQGQSLGLQTMVCIPWANGVVELGSTDAIFHCEDQMDLIKKVRVLFNSNSPQMSSLPITEQGKSDHILRSVLAAINNLHAKDVDNISNIIARSGKRTL</sequence>
<proteinExistence type="predicted"/>
<feature type="compositionally biased region" description="Polar residues" evidence="5">
    <location>
        <begin position="1"/>
        <end position="18"/>
    </location>
</feature>
<dbReference type="PANTHER" id="PTHR11514">
    <property type="entry name" value="MYC"/>
    <property type="match status" value="1"/>
</dbReference>
<evidence type="ECO:0000256" key="2">
    <source>
        <dbReference type="ARBA" id="ARBA00023163"/>
    </source>
</evidence>
<evidence type="ECO:0000256" key="1">
    <source>
        <dbReference type="ARBA" id="ARBA00023015"/>
    </source>
</evidence>
<gene>
    <name evidence="7" type="ORF">RGQ29_006437</name>
</gene>
<comment type="caution">
    <text evidence="7">The sequence shown here is derived from an EMBL/GenBank/DDBJ whole genome shotgun (WGS) entry which is preliminary data.</text>
</comment>
<evidence type="ECO:0000313" key="8">
    <source>
        <dbReference type="Proteomes" id="UP001324115"/>
    </source>
</evidence>
<protein>
    <recommendedName>
        <fullName evidence="4">Transcription factor</fullName>
        <shortName evidence="4">bHLH transcription factor</shortName>
    </recommendedName>
    <alternativeName>
        <fullName evidence="4">Basic helix-loop-helix protein</fullName>
    </alternativeName>
</protein>
<feature type="domain" description="Transcription factor MYC/MYB N-terminal" evidence="6">
    <location>
        <begin position="347"/>
        <end position="534"/>
    </location>
</feature>
<organism evidence="7 8">
    <name type="scientific">Quercus rubra</name>
    <name type="common">Northern red oak</name>
    <name type="synonym">Quercus borealis</name>
    <dbReference type="NCBI Taxonomy" id="3512"/>
    <lineage>
        <taxon>Eukaryota</taxon>
        <taxon>Viridiplantae</taxon>
        <taxon>Streptophyta</taxon>
        <taxon>Embryophyta</taxon>
        <taxon>Tracheophyta</taxon>
        <taxon>Spermatophyta</taxon>
        <taxon>Magnoliopsida</taxon>
        <taxon>eudicotyledons</taxon>
        <taxon>Gunneridae</taxon>
        <taxon>Pentapetalae</taxon>
        <taxon>rosids</taxon>
        <taxon>fabids</taxon>
        <taxon>Fagales</taxon>
        <taxon>Fagaceae</taxon>
        <taxon>Quercus</taxon>
    </lineage>
</organism>
<keyword evidence="3 4" id="KW-0539">Nucleus</keyword>
<evidence type="ECO:0000256" key="3">
    <source>
        <dbReference type="ARBA" id="ARBA00023242"/>
    </source>
</evidence>
<dbReference type="InterPro" id="IPR025610">
    <property type="entry name" value="MYC/MYB_N"/>
</dbReference>
<name>A0AAN7E6W3_QUERU</name>
<dbReference type="Pfam" id="PF14215">
    <property type="entry name" value="bHLH-MYC_N"/>
    <property type="match status" value="1"/>
</dbReference>
<feature type="region of interest" description="Disordered" evidence="5">
    <location>
        <begin position="1"/>
        <end position="36"/>
    </location>
</feature>
<dbReference type="InterPro" id="IPR045084">
    <property type="entry name" value="AIB/MYC-like"/>
</dbReference>
<dbReference type="GO" id="GO:0003700">
    <property type="term" value="F:DNA-binding transcription factor activity"/>
    <property type="evidence" value="ECO:0007669"/>
    <property type="project" value="InterPro"/>
</dbReference>
<dbReference type="Proteomes" id="UP001324115">
    <property type="component" value="Unassembled WGS sequence"/>
</dbReference>
<comment type="subcellular location">
    <subcellularLocation>
        <location evidence="4">Nucleus</location>
    </subcellularLocation>
</comment>
<dbReference type="GO" id="GO:0000976">
    <property type="term" value="F:transcription cis-regulatory region binding"/>
    <property type="evidence" value="ECO:0007669"/>
    <property type="project" value="TreeGrafter"/>
</dbReference>
<reference evidence="7 8" key="1">
    <citation type="journal article" date="2023" name="G3 (Bethesda)">
        <title>A haplotype-resolved chromosome-scale genome for Quercus rubra L. provides insights into the genetics of adaptive traits for red oak species.</title>
        <authorList>
            <person name="Kapoor B."/>
            <person name="Jenkins J."/>
            <person name="Schmutz J."/>
            <person name="Zhebentyayeva T."/>
            <person name="Kuelheim C."/>
            <person name="Coggeshall M."/>
            <person name="Heim C."/>
            <person name="Lasky J.R."/>
            <person name="Leites L."/>
            <person name="Islam-Faridi N."/>
            <person name="Romero-Severson J."/>
            <person name="DeLeo V.L."/>
            <person name="Lucas S.M."/>
            <person name="Lazic D."/>
            <person name="Gailing O."/>
            <person name="Carlson J."/>
            <person name="Staton M."/>
        </authorList>
    </citation>
    <scope>NUCLEOTIDE SEQUENCE [LARGE SCALE GENOMIC DNA]</scope>
    <source>
        <strain evidence="7">Pseudo-F2</strain>
    </source>
</reference>
<accession>A0AAN7E6W3</accession>
<keyword evidence="8" id="KW-1185">Reference proteome</keyword>
<feature type="region of interest" description="Disordered" evidence="5">
    <location>
        <begin position="167"/>
        <end position="188"/>
    </location>
</feature>
<dbReference type="EMBL" id="JAXUIC010000011">
    <property type="protein sequence ID" value="KAK4564360.1"/>
    <property type="molecule type" value="Genomic_DNA"/>
</dbReference>
<dbReference type="AlphaFoldDB" id="A0AAN7E6W3"/>
<feature type="compositionally biased region" description="Low complexity" evidence="5">
    <location>
        <begin position="169"/>
        <end position="188"/>
    </location>
</feature>
<evidence type="ECO:0000256" key="5">
    <source>
        <dbReference type="SAM" id="MobiDB-lite"/>
    </source>
</evidence>
<keyword evidence="2 4" id="KW-0804">Transcription</keyword>
<evidence type="ECO:0000259" key="6">
    <source>
        <dbReference type="Pfam" id="PF14215"/>
    </source>
</evidence>
<keyword evidence="1 4" id="KW-0805">Transcription regulation</keyword>
<dbReference type="PANTHER" id="PTHR11514:SF43">
    <property type="entry name" value="TRANSCRIPTION FACTOR MYC2"/>
    <property type="match status" value="1"/>
</dbReference>
<evidence type="ECO:0000313" key="7">
    <source>
        <dbReference type="EMBL" id="KAK4564360.1"/>
    </source>
</evidence>